<dbReference type="Gene3D" id="3.30.450.20">
    <property type="entry name" value="PAS domain"/>
    <property type="match status" value="7"/>
</dbReference>
<dbReference type="SUPFAM" id="SSF55874">
    <property type="entry name" value="ATPase domain of HSP90 chaperone/DNA topoisomerase II/histidine kinase"/>
    <property type="match status" value="1"/>
</dbReference>
<evidence type="ECO:0000256" key="15">
    <source>
        <dbReference type="ARBA" id="ARBA00064003"/>
    </source>
</evidence>
<dbReference type="GO" id="GO:0005524">
    <property type="term" value="F:ATP binding"/>
    <property type="evidence" value="ECO:0007669"/>
    <property type="project" value="UniProtKB-KW"/>
</dbReference>
<dbReference type="PANTHER" id="PTHR45339">
    <property type="entry name" value="HYBRID SIGNAL TRANSDUCTION HISTIDINE KINASE J"/>
    <property type="match status" value="1"/>
</dbReference>
<dbReference type="FunFam" id="3.30.565.10:FF:000010">
    <property type="entry name" value="Sensor histidine kinase RcsC"/>
    <property type="match status" value="1"/>
</dbReference>
<keyword evidence="7" id="KW-0808">Transferase</keyword>
<dbReference type="PANTHER" id="PTHR45339:SF1">
    <property type="entry name" value="HYBRID SIGNAL TRANSDUCTION HISTIDINE KINASE J"/>
    <property type="match status" value="1"/>
</dbReference>
<evidence type="ECO:0000256" key="9">
    <source>
        <dbReference type="ARBA" id="ARBA00022741"/>
    </source>
</evidence>
<keyword evidence="8 20" id="KW-0812">Transmembrane</keyword>
<feature type="domain" description="HAMP" evidence="25">
    <location>
        <begin position="394"/>
        <end position="447"/>
    </location>
</feature>
<dbReference type="Pfam" id="PF08448">
    <property type="entry name" value="PAS_4"/>
    <property type="match status" value="2"/>
</dbReference>
<evidence type="ECO:0000256" key="6">
    <source>
        <dbReference type="ARBA" id="ARBA00022553"/>
    </source>
</evidence>
<keyword evidence="13" id="KW-0902">Two-component regulatory system</keyword>
<dbReference type="SUPFAM" id="SSF47384">
    <property type="entry name" value="Homodimeric domain of signal transducing histidine kinase"/>
    <property type="match status" value="1"/>
</dbReference>
<dbReference type="PROSITE" id="PS50113">
    <property type="entry name" value="PAC"/>
    <property type="match status" value="1"/>
</dbReference>
<evidence type="ECO:0000256" key="12">
    <source>
        <dbReference type="ARBA" id="ARBA00022989"/>
    </source>
</evidence>
<dbReference type="Pfam" id="PF00072">
    <property type="entry name" value="Response_reg"/>
    <property type="match status" value="1"/>
</dbReference>
<feature type="domain" description="PAS" evidence="23">
    <location>
        <begin position="449"/>
        <end position="517"/>
    </location>
</feature>
<dbReference type="PRINTS" id="PR00344">
    <property type="entry name" value="BCTRLSENSOR"/>
</dbReference>
<dbReference type="InterPro" id="IPR036890">
    <property type="entry name" value="HATPase_C_sf"/>
</dbReference>
<feature type="transmembrane region" description="Helical" evidence="20">
    <location>
        <begin position="20"/>
        <end position="41"/>
    </location>
</feature>
<keyword evidence="10" id="KW-0418">Kinase</keyword>
<dbReference type="EMBL" id="JAZBJZ010000020">
    <property type="protein sequence ID" value="MEE3716494.1"/>
    <property type="molecule type" value="Genomic_DNA"/>
</dbReference>
<dbReference type="Gene3D" id="1.10.287.130">
    <property type="match status" value="1"/>
</dbReference>
<dbReference type="CDD" id="cd00130">
    <property type="entry name" value="PAS"/>
    <property type="match status" value="2"/>
</dbReference>
<dbReference type="SUPFAM" id="SSF55785">
    <property type="entry name" value="PYP-like sensor domain (PAS domain)"/>
    <property type="match status" value="6"/>
</dbReference>
<dbReference type="InterPro" id="IPR004358">
    <property type="entry name" value="Sig_transdc_His_kin-like_C"/>
</dbReference>
<dbReference type="Gene3D" id="3.40.50.2300">
    <property type="match status" value="1"/>
</dbReference>
<dbReference type="Gene3D" id="6.10.340.10">
    <property type="match status" value="1"/>
</dbReference>
<dbReference type="CDD" id="cd17546">
    <property type="entry name" value="REC_hyHK_CKI1_RcsC-like"/>
    <property type="match status" value="1"/>
</dbReference>
<accession>A0AAW9PX94</accession>
<feature type="coiled-coil region" evidence="19">
    <location>
        <begin position="1173"/>
        <end position="1200"/>
    </location>
</feature>
<keyword evidence="12 20" id="KW-1133">Transmembrane helix</keyword>
<dbReference type="SUPFAM" id="SSF158472">
    <property type="entry name" value="HAMP domain-like"/>
    <property type="match status" value="1"/>
</dbReference>
<organism evidence="26 27">
    <name type="scientific">Tumidithrix elongata BACA0141</name>
    <dbReference type="NCBI Taxonomy" id="2716417"/>
    <lineage>
        <taxon>Bacteria</taxon>
        <taxon>Bacillati</taxon>
        <taxon>Cyanobacteriota</taxon>
        <taxon>Cyanophyceae</taxon>
        <taxon>Pseudanabaenales</taxon>
        <taxon>Pseudanabaenaceae</taxon>
        <taxon>Tumidithrix</taxon>
        <taxon>Tumidithrix elongata</taxon>
    </lineage>
</organism>
<proteinExistence type="inferred from homology"/>
<dbReference type="Gene3D" id="3.30.565.10">
    <property type="entry name" value="Histidine kinase-like ATPase, C-terminal domain"/>
    <property type="match status" value="1"/>
</dbReference>
<evidence type="ECO:0000256" key="1">
    <source>
        <dbReference type="ARBA" id="ARBA00000085"/>
    </source>
</evidence>
<keyword evidence="5" id="KW-1003">Cell membrane</keyword>
<evidence type="ECO:0000259" key="23">
    <source>
        <dbReference type="PROSITE" id="PS50112"/>
    </source>
</evidence>
<dbReference type="InterPro" id="IPR036097">
    <property type="entry name" value="HisK_dim/P_sf"/>
</dbReference>
<evidence type="ECO:0000256" key="4">
    <source>
        <dbReference type="ARBA" id="ARBA00012438"/>
    </source>
</evidence>
<dbReference type="Pfam" id="PF02743">
    <property type="entry name" value="dCache_1"/>
    <property type="match status" value="1"/>
</dbReference>
<dbReference type="GO" id="GO:0005886">
    <property type="term" value="C:plasma membrane"/>
    <property type="evidence" value="ECO:0007669"/>
    <property type="project" value="UniProtKB-SubCell"/>
</dbReference>
<dbReference type="RefSeq" id="WP_330482923.1">
    <property type="nucleotide sequence ID" value="NZ_JAZBJZ010000020.1"/>
</dbReference>
<feature type="domain" description="PAS" evidence="23">
    <location>
        <begin position="941"/>
        <end position="978"/>
    </location>
</feature>
<dbReference type="SMART" id="SM00388">
    <property type="entry name" value="HisKA"/>
    <property type="match status" value="1"/>
</dbReference>
<evidence type="ECO:0000259" key="21">
    <source>
        <dbReference type="PROSITE" id="PS50109"/>
    </source>
</evidence>
<feature type="modified residue" description="4-aspartylphosphate" evidence="18">
    <location>
        <position position="1531"/>
    </location>
</feature>
<dbReference type="EC" id="2.7.13.3" evidence="4"/>
<dbReference type="FunFam" id="1.10.287.130:FF:000002">
    <property type="entry name" value="Two-component osmosensing histidine kinase"/>
    <property type="match status" value="1"/>
</dbReference>
<comment type="similarity">
    <text evidence="3">In the N-terminal section; belongs to the phytochrome family.</text>
</comment>
<evidence type="ECO:0000256" key="11">
    <source>
        <dbReference type="ARBA" id="ARBA00022840"/>
    </source>
</evidence>
<evidence type="ECO:0000256" key="19">
    <source>
        <dbReference type="SAM" id="Coils"/>
    </source>
</evidence>
<evidence type="ECO:0000313" key="26">
    <source>
        <dbReference type="EMBL" id="MEE3716494.1"/>
    </source>
</evidence>
<keyword evidence="14 20" id="KW-0472">Membrane</keyword>
<evidence type="ECO:0000256" key="3">
    <source>
        <dbReference type="ARBA" id="ARBA00006402"/>
    </source>
</evidence>
<dbReference type="SMART" id="SM00448">
    <property type="entry name" value="REC"/>
    <property type="match status" value="1"/>
</dbReference>
<dbReference type="InterPro" id="IPR003661">
    <property type="entry name" value="HisK_dim/P_dom"/>
</dbReference>
<dbReference type="InterPro" id="IPR001789">
    <property type="entry name" value="Sig_transdc_resp-reg_receiver"/>
</dbReference>
<dbReference type="NCBIfam" id="TIGR00229">
    <property type="entry name" value="sensory_box"/>
    <property type="match status" value="3"/>
</dbReference>
<dbReference type="Proteomes" id="UP001333818">
    <property type="component" value="Unassembled WGS sequence"/>
</dbReference>
<dbReference type="InterPro" id="IPR003660">
    <property type="entry name" value="HAMP_dom"/>
</dbReference>
<dbReference type="InterPro" id="IPR033479">
    <property type="entry name" value="dCache_1"/>
</dbReference>
<dbReference type="SMART" id="SM00091">
    <property type="entry name" value="PAS"/>
    <property type="match status" value="6"/>
</dbReference>
<evidence type="ECO:0000256" key="10">
    <source>
        <dbReference type="ARBA" id="ARBA00022777"/>
    </source>
</evidence>
<dbReference type="SMART" id="SM00086">
    <property type="entry name" value="PAC"/>
    <property type="match status" value="4"/>
</dbReference>
<dbReference type="Pfam" id="PF02518">
    <property type="entry name" value="HATPase_c"/>
    <property type="match status" value="1"/>
</dbReference>
<evidence type="ECO:0000256" key="2">
    <source>
        <dbReference type="ARBA" id="ARBA00004651"/>
    </source>
</evidence>
<dbReference type="Pfam" id="PF13426">
    <property type="entry name" value="PAS_9"/>
    <property type="match status" value="2"/>
</dbReference>
<evidence type="ECO:0000256" key="18">
    <source>
        <dbReference type="PROSITE-ProRule" id="PRU00169"/>
    </source>
</evidence>
<keyword evidence="11" id="KW-0067">ATP-binding</keyword>
<dbReference type="InterPro" id="IPR003594">
    <property type="entry name" value="HATPase_dom"/>
</dbReference>
<comment type="subcellular location">
    <subcellularLocation>
        <location evidence="2">Cell membrane</location>
        <topology evidence="2">Multi-pass membrane protein</topology>
    </subcellularLocation>
</comment>
<keyword evidence="9" id="KW-0547">Nucleotide-binding</keyword>
<dbReference type="PROSITE" id="PS50112">
    <property type="entry name" value="PAS"/>
    <property type="match status" value="2"/>
</dbReference>
<evidence type="ECO:0000259" key="22">
    <source>
        <dbReference type="PROSITE" id="PS50110"/>
    </source>
</evidence>
<reference evidence="26" key="1">
    <citation type="submission" date="2024-01" db="EMBL/GenBank/DDBJ databases">
        <title>Bank of Algae and Cyanobacteria of the Azores (BACA) strain genomes.</title>
        <authorList>
            <person name="Luz R."/>
            <person name="Cordeiro R."/>
            <person name="Fonseca A."/>
            <person name="Goncalves V."/>
        </authorList>
    </citation>
    <scope>NUCLEOTIDE SEQUENCE</scope>
    <source>
        <strain evidence="26">BACA0141</strain>
    </source>
</reference>
<feature type="transmembrane region" description="Helical" evidence="20">
    <location>
        <begin position="373"/>
        <end position="397"/>
    </location>
</feature>
<evidence type="ECO:0000256" key="8">
    <source>
        <dbReference type="ARBA" id="ARBA00022692"/>
    </source>
</evidence>
<dbReference type="InterPro" id="IPR005467">
    <property type="entry name" value="His_kinase_dom"/>
</dbReference>
<evidence type="ECO:0000256" key="20">
    <source>
        <dbReference type="SAM" id="Phobius"/>
    </source>
</evidence>
<dbReference type="SUPFAM" id="SSF52172">
    <property type="entry name" value="CheY-like"/>
    <property type="match status" value="1"/>
</dbReference>
<comment type="catalytic activity">
    <reaction evidence="1">
        <text>ATP + protein L-histidine = ADP + protein N-phospho-L-histidine.</text>
        <dbReference type="EC" id="2.7.13.3"/>
    </reaction>
</comment>
<dbReference type="InterPro" id="IPR001610">
    <property type="entry name" value="PAC"/>
</dbReference>
<evidence type="ECO:0000256" key="13">
    <source>
        <dbReference type="ARBA" id="ARBA00023012"/>
    </source>
</evidence>
<evidence type="ECO:0000256" key="5">
    <source>
        <dbReference type="ARBA" id="ARBA00022475"/>
    </source>
</evidence>
<evidence type="ECO:0000256" key="16">
    <source>
        <dbReference type="ARBA" id="ARBA00068150"/>
    </source>
</evidence>
<feature type="domain" description="Response regulatory" evidence="22">
    <location>
        <begin position="1482"/>
        <end position="1607"/>
    </location>
</feature>
<evidence type="ECO:0000313" key="27">
    <source>
        <dbReference type="Proteomes" id="UP001333818"/>
    </source>
</evidence>
<dbReference type="PROSITE" id="PS50109">
    <property type="entry name" value="HIS_KIN"/>
    <property type="match status" value="1"/>
</dbReference>
<dbReference type="Pfam" id="PF00672">
    <property type="entry name" value="HAMP"/>
    <property type="match status" value="1"/>
</dbReference>
<dbReference type="GO" id="GO:0000155">
    <property type="term" value="F:phosphorelay sensor kinase activity"/>
    <property type="evidence" value="ECO:0007669"/>
    <property type="project" value="InterPro"/>
</dbReference>
<evidence type="ECO:0000256" key="17">
    <source>
        <dbReference type="ARBA" id="ARBA00074306"/>
    </source>
</evidence>
<comment type="caution">
    <text evidence="26">The sequence shown here is derived from an EMBL/GenBank/DDBJ whole genome shotgun (WGS) entry which is preliminary data.</text>
</comment>
<dbReference type="SMART" id="SM00304">
    <property type="entry name" value="HAMP"/>
    <property type="match status" value="1"/>
</dbReference>
<dbReference type="Pfam" id="PF00512">
    <property type="entry name" value="HisKA"/>
    <property type="match status" value="1"/>
</dbReference>
<dbReference type="InterPro" id="IPR011006">
    <property type="entry name" value="CheY-like_superfamily"/>
</dbReference>
<keyword evidence="6 18" id="KW-0597">Phosphoprotein</keyword>
<name>A0AAW9PX94_9CYAN</name>
<gene>
    <name evidence="26" type="ORF">V2H45_07035</name>
</gene>
<evidence type="ECO:0000256" key="14">
    <source>
        <dbReference type="ARBA" id="ARBA00023136"/>
    </source>
</evidence>
<dbReference type="CDD" id="cd00082">
    <property type="entry name" value="HisKA"/>
    <property type="match status" value="1"/>
</dbReference>
<keyword evidence="19" id="KW-0175">Coiled coil</keyword>
<protein>
    <recommendedName>
        <fullName evidence="17">Circadian input-output histidine kinase CikA</fullName>
        <ecNumber evidence="4">2.7.13.3</ecNumber>
    </recommendedName>
    <alternativeName>
        <fullName evidence="16">Sensory/regulatory protein RpfC</fullName>
    </alternativeName>
</protein>
<dbReference type="InterPro" id="IPR013656">
    <property type="entry name" value="PAS_4"/>
</dbReference>
<dbReference type="CDD" id="cd16922">
    <property type="entry name" value="HATPase_EvgS-ArcB-TorS-like"/>
    <property type="match status" value="1"/>
</dbReference>
<dbReference type="InterPro" id="IPR000700">
    <property type="entry name" value="PAS-assoc_C"/>
</dbReference>
<feature type="domain" description="Histidine kinase" evidence="21">
    <location>
        <begin position="1200"/>
        <end position="1418"/>
    </location>
</feature>
<feature type="domain" description="PAC" evidence="24">
    <location>
        <begin position="1005"/>
        <end position="1055"/>
    </location>
</feature>
<evidence type="ECO:0000256" key="7">
    <source>
        <dbReference type="ARBA" id="ARBA00022679"/>
    </source>
</evidence>
<comment type="subunit">
    <text evidence="15">At low DSF concentrations, interacts with RpfF.</text>
</comment>
<evidence type="ECO:0000259" key="25">
    <source>
        <dbReference type="PROSITE" id="PS50885"/>
    </source>
</evidence>
<dbReference type="PROSITE" id="PS50110">
    <property type="entry name" value="RESPONSE_REGULATORY"/>
    <property type="match status" value="1"/>
</dbReference>
<dbReference type="SMART" id="SM00387">
    <property type="entry name" value="HATPase_c"/>
    <property type="match status" value="1"/>
</dbReference>
<keyword evidence="27" id="KW-1185">Reference proteome</keyword>
<dbReference type="InterPro" id="IPR035965">
    <property type="entry name" value="PAS-like_dom_sf"/>
</dbReference>
<evidence type="ECO:0000259" key="24">
    <source>
        <dbReference type="PROSITE" id="PS50113"/>
    </source>
</evidence>
<sequence>MKNKSLTKRFAFDNISLRWVLVVPFVVQIVGAVGLVGYLSYRSGQVAVENLANQVMRETGDRIDQNLSSYLRKPIEISQNNAVALKLGLLDWQNLATVERYYWQQSQIYTDVSALAIATEQKDILIVEKLDDGSRAIRLRDKTTNYNWDNYLADSEGNRVQLLWRSTTYDPHNDPPNNPWYGRTKRAGRSIWQISVSLGNPNKPALVAVNFLPFFDRQNTFQGVVGTAVSLNQLGDFLRKLKIGKTGQAFIVERNGLMIGTSTGEIPFRQGLLAPLTSENVVKNVDPTNRRLSIVSSQNSLTQIIAQKLIERFGSLASIKEELQFRVESSGQSYFVRIFPLKREPDDRELDWLAVVVIPESDFMAEIQANANWTILFSGITLFIASGIGLLTARWIARPILRLSRASQDLVSGHLGRELPESSAIAELNALLDSFAQMAKTLKGTLHESEEKFAKVFRASPDPISIVSLADGTYLDVNDEYLAFTGYAREEIVGRTAREIKLVKDPAQVQEIIDLLQAHQSIRDFEIEGCVKSGEAIAGLVSLEVLELNGQPCVLSVFKNISDRKRAEASLRQSESRNRAILSAIPDLMFQVSAEGIYLDCFPSSTVKDLIVVDTNPVGKQLKEVLPLELAERKLSYIQQALTTGEIQLYEQQLQIDGSIQYEEVRIFKINEREVLTMIRNVTDRKQTEAQLKHSEATNRAILNAIPDLLLRIGRDGSCYDLILPVNDASGTYLPIVSHLSEVLSPDLLNFELQQIERALSTGELQIWEHQILKYGKPCDEEVRVSPFSDDECLVIVRDVSDRKQAEASLRQSESRNRAILEAIPDLMFHIGDAGVYLDYFPTNQSKDLIMLGSDLIGKHLSEVLPLELAELRMSYIQQALITGEIQIYEHQLPIADRLQYEETRIVKIKEREVLVMVRNISDRKQAELALQQELLRRSTIFNASSDGIHILDLEGDLLESNDRFAQMLGYTPAEVVNFNAADWDAQWTREELRQIIRTPSFDDNAFETLHRRKDGSIFPVEISRREMEWQGKSALVCISRDISDRKQAELALRESEAKLREAYAEDNALFAAMSDVVLVRNAEGRCLKIATQNPTNLLGKSEEVLAKSIYEELPKQQADIILSAICQALETRQTINCDYCLAISGKEVWFTASISAIAEDRVIQIARDITERKQAEFALAKAKEAAEAATKAKSEFLANMSHEIRTPMNGVLGMAQLLAHTDLTEEQQDFVQTIQDSGDALLAIINDILDFSKIESGKFEIEACEFVLTDLVQSVCNLLSRQASDKNIILNYSIDSDLPKAFVADAARIRQVLLNLVGNAIKFTKTGNVGIEVSYQFGDLSSNQLEDGGGDFLHFAIQDTGIGIDRDRIDKLFQPFTQADASISRKYGGTGLGLAISMRLVELMGGTIWVESRGAVGGNPPVDWIVDPAKTNSQGSQGSIFHFAIAVQSNFLGMQPIQDYLSTGDRASTLDDTMAKRMPLRILLAEDSRLNQKLTCIVLRKLGYAVDVANNGREALEMLYDRNYDVVLMDLQMPEMDGLTATQVIRKDFRDSPNGDASRSVQPWIIAMTANALPEDRQICLDAGMNDYISKPIQIEEVIDVLMRSFQQLNVQNIPIPQTES</sequence>
<dbReference type="PROSITE" id="PS50885">
    <property type="entry name" value="HAMP"/>
    <property type="match status" value="1"/>
</dbReference>
<dbReference type="InterPro" id="IPR000014">
    <property type="entry name" value="PAS"/>
</dbReference>